<evidence type="ECO:0000313" key="3">
    <source>
        <dbReference type="Proteomes" id="UP000660262"/>
    </source>
</evidence>
<gene>
    <name evidence="2" type="ORF">PPROV_000298300</name>
</gene>
<dbReference type="EMBL" id="BNJQ01000007">
    <property type="protein sequence ID" value="GHP04229.1"/>
    <property type="molecule type" value="Genomic_DNA"/>
</dbReference>
<dbReference type="AlphaFoldDB" id="A0A830HFY9"/>
<evidence type="ECO:0000313" key="2">
    <source>
        <dbReference type="EMBL" id="GHP04229.1"/>
    </source>
</evidence>
<organism evidence="2 3">
    <name type="scientific">Pycnococcus provasolii</name>
    <dbReference type="NCBI Taxonomy" id="41880"/>
    <lineage>
        <taxon>Eukaryota</taxon>
        <taxon>Viridiplantae</taxon>
        <taxon>Chlorophyta</taxon>
        <taxon>Pseudoscourfieldiophyceae</taxon>
        <taxon>Pseudoscourfieldiales</taxon>
        <taxon>Pycnococcaceae</taxon>
        <taxon>Pycnococcus</taxon>
    </lineage>
</organism>
<comment type="caution">
    <text evidence="2">The sequence shown here is derived from an EMBL/GenBank/DDBJ whole genome shotgun (WGS) entry which is preliminary data.</text>
</comment>
<name>A0A830HFY9_9CHLO</name>
<protein>
    <submittedName>
        <fullName evidence="2">Uncharacterized protein</fullName>
    </submittedName>
</protein>
<feature type="compositionally biased region" description="Low complexity" evidence="1">
    <location>
        <begin position="103"/>
        <end position="121"/>
    </location>
</feature>
<reference evidence="2" key="1">
    <citation type="submission" date="2020-10" db="EMBL/GenBank/DDBJ databases">
        <title>Unveiling of a novel bifunctional photoreceptor, Dualchrome1, isolated from a cosmopolitan green alga.</title>
        <authorList>
            <person name="Suzuki S."/>
            <person name="Kawachi M."/>
        </authorList>
    </citation>
    <scope>NUCLEOTIDE SEQUENCE</scope>
    <source>
        <strain evidence="2">NIES 2893</strain>
    </source>
</reference>
<proteinExistence type="predicted"/>
<feature type="compositionally biased region" description="Basic residues" evidence="1">
    <location>
        <begin position="122"/>
        <end position="135"/>
    </location>
</feature>
<feature type="region of interest" description="Disordered" evidence="1">
    <location>
        <begin position="73"/>
        <end position="161"/>
    </location>
</feature>
<sequence length="161" mass="17574">MHPDYVVANGRKQKAGEICVETATKEYVAMKDAYEQICKYYELGGDGEEHAVDESELRRRAFEEAMQKARVAAQVSGLGARDKSNVRASADDDDDDNGGGESGDAATASTSAAVVSQLSALKQRRAGGQKRRRRRSLDCSIDESANNVDNDEDDVWFHGVQ</sequence>
<accession>A0A830HFY9</accession>
<keyword evidence="3" id="KW-1185">Reference proteome</keyword>
<evidence type="ECO:0000256" key="1">
    <source>
        <dbReference type="SAM" id="MobiDB-lite"/>
    </source>
</evidence>
<dbReference type="Proteomes" id="UP000660262">
    <property type="component" value="Unassembled WGS sequence"/>
</dbReference>